<keyword evidence="2" id="KW-0732">Signal</keyword>
<dbReference type="GO" id="GO:0005975">
    <property type="term" value="P:carbohydrate metabolic process"/>
    <property type="evidence" value="ECO:0007669"/>
    <property type="project" value="InterPro"/>
</dbReference>
<evidence type="ECO:0000259" key="4">
    <source>
        <dbReference type="PROSITE" id="PS51677"/>
    </source>
</evidence>
<dbReference type="AlphaFoldDB" id="A0A2Z6AWR3"/>
<dbReference type="InterPro" id="IPR051398">
    <property type="entry name" value="Polysacch_Deacetylase"/>
</dbReference>
<dbReference type="OrthoDB" id="9776235at2"/>
<reference evidence="5 6" key="1">
    <citation type="journal article" date="2018" name="Sci. Adv.">
        <title>Multi-heme cytochromes provide a pathway for survival in energy-limited environments.</title>
        <authorList>
            <person name="Deng X."/>
            <person name="Dohmae N."/>
            <person name="Nealson K.H."/>
            <person name="Hashimoto K."/>
            <person name="Okamoto A."/>
        </authorList>
    </citation>
    <scope>NUCLEOTIDE SEQUENCE [LARGE SCALE GENOMIC DNA]</scope>
    <source>
        <strain evidence="5 6">IS5</strain>
    </source>
</reference>
<name>A0A2Z6AWR3_9BACT</name>
<keyword evidence="3" id="KW-0175">Coiled coil</keyword>
<evidence type="ECO:0000256" key="3">
    <source>
        <dbReference type="SAM" id="Coils"/>
    </source>
</evidence>
<evidence type="ECO:0000256" key="1">
    <source>
        <dbReference type="ARBA" id="ARBA00004613"/>
    </source>
</evidence>
<dbReference type="PROSITE" id="PS51677">
    <property type="entry name" value="NODB"/>
    <property type="match status" value="1"/>
</dbReference>
<dbReference type="KEGG" id="dfl:DFE_0966"/>
<evidence type="ECO:0000256" key="2">
    <source>
        <dbReference type="ARBA" id="ARBA00022729"/>
    </source>
</evidence>
<proteinExistence type="predicted"/>
<sequence length="308" mass="35080">MNWGKLLGKTSVPVLCYHNLGGNGVPRESFVSQMRWLKDNGVCTLNQSELRRFLEGETLTSPSVMITFDDGFRDLYTFARPILKDLGLTATVFIINDRMRPNSEIGFDREILAHQAHLDFLLTQNRSAWLSLQELKELLEEGVFELGSHSFSHRMKPTCAPELVELPTHWAYALQSGQDGPYSELKPELAHPLWLANEQRQETTQEMISRVQNNLEESRRELEAQCERPVTAFAWPWGETHPAAEQAVEKAGLDLRFTLKRGAVDHKTPPGSIPRLEVRRHKGLGWFASRVALYSRPWTATLYSGARI</sequence>
<feature type="coiled-coil region" evidence="3">
    <location>
        <begin position="201"/>
        <end position="228"/>
    </location>
</feature>
<feature type="domain" description="NodB homology" evidence="4">
    <location>
        <begin position="62"/>
        <end position="308"/>
    </location>
</feature>
<dbReference type="EMBL" id="AP017378">
    <property type="protein sequence ID" value="BBD07692.1"/>
    <property type="molecule type" value="Genomic_DNA"/>
</dbReference>
<gene>
    <name evidence="5" type="ORF">DFE_0966</name>
</gene>
<dbReference type="RefSeq" id="WP_126377166.1">
    <property type="nucleotide sequence ID" value="NZ_AP017378.1"/>
</dbReference>
<dbReference type="InterPro" id="IPR011330">
    <property type="entry name" value="Glyco_hydro/deAcase_b/a-brl"/>
</dbReference>
<dbReference type="Proteomes" id="UP000269883">
    <property type="component" value="Chromosome"/>
</dbReference>
<protein>
    <submittedName>
        <fullName evidence="5">Polysaccharide deacetylase</fullName>
    </submittedName>
</protein>
<comment type="subcellular location">
    <subcellularLocation>
        <location evidence="1">Secreted</location>
    </subcellularLocation>
</comment>
<dbReference type="Pfam" id="PF01522">
    <property type="entry name" value="Polysacc_deac_1"/>
    <property type="match status" value="1"/>
</dbReference>
<evidence type="ECO:0000313" key="6">
    <source>
        <dbReference type="Proteomes" id="UP000269883"/>
    </source>
</evidence>
<dbReference type="GO" id="GO:0005576">
    <property type="term" value="C:extracellular region"/>
    <property type="evidence" value="ECO:0007669"/>
    <property type="project" value="UniProtKB-SubCell"/>
</dbReference>
<evidence type="ECO:0000313" key="5">
    <source>
        <dbReference type="EMBL" id="BBD07692.1"/>
    </source>
</evidence>
<dbReference type="PANTHER" id="PTHR34216:SF3">
    <property type="entry name" value="POLY-BETA-1,6-N-ACETYL-D-GLUCOSAMINE N-DEACETYLASE"/>
    <property type="match status" value="1"/>
</dbReference>
<dbReference type="Gene3D" id="3.20.20.370">
    <property type="entry name" value="Glycoside hydrolase/deacetylase"/>
    <property type="match status" value="1"/>
</dbReference>
<dbReference type="GO" id="GO:0016810">
    <property type="term" value="F:hydrolase activity, acting on carbon-nitrogen (but not peptide) bonds"/>
    <property type="evidence" value="ECO:0007669"/>
    <property type="project" value="InterPro"/>
</dbReference>
<dbReference type="InterPro" id="IPR002509">
    <property type="entry name" value="NODB_dom"/>
</dbReference>
<keyword evidence="6" id="KW-1185">Reference proteome</keyword>
<dbReference type="SUPFAM" id="SSF88713">
    <property type="entry name" value="Glycoside hydrolase/deacetylase"/>
    <property type="match status" value="1"/>
</dbReference>
<dbReference type="PANTHER" id="PTHR34216">
    <property type="match status" value="1"/>
</dbReference>
<accession>A0A2Z6AWR3</accession>
<organism evidence="5 6">
    <name type="scientific">Desulfovibrio ferrophilus</name>
    <dbReference type="NCBI Taxonomy" id="241368"/>
    <lineage>
        <taxon>Bacteria</taxon>
        <taxon>Pseudomonadati</taxon>
        <taxon>Thermodesulfobacteriota</taxon>
        <taxon>Desulfovibrionia</taxon>
        <taxon>Desulfovibrionales</taxon>
        <taxon>Desulfovibrionaceae</taxon>
        <taxon>Desulfovibrio</taxon>
    </lineage>
</organism>